<organism evidence="1 2">
    <name type="scientific">Araneus ventricosus</name>
    <name type="common">Orbweaver spider</name>
    <name type="synonym">Epeira ventricosa</name>
    <dbReference type="NCBI Taxonomy" id="182803"/>
    <lineage>
        <taxon>Eukaryota</taxon>
        <taxon>Metazoa</taxon>
        <taxon>Ecdysozoa</taxon>
        <taxon>Arthropoda</taxon>
        <taxon>Chelicerata</taxon>
        <taxon>Arachnida</taxon>
        <taxon>Araneae</taxon>
        <taxon>Araneomorphae</taxon>
        <taxon>Entelegynae</taxon>
        <taxon>Araneoidea</taxon>
        <taxon>Araneidae</taxon>
        <taxon>Araneus</taxon>
    </lineage>
</organism>
<comment type="caution">
    <text evidence="1">The sequence shown here is derived from an EMBL/GenBank/DDBJ whole genome shotgun (WGS) entry which is preliminary data.</text>
</comment>
<sequence length="109" mass="12141">MANPAMSFSLYINGKDNTPGRSSPDDTFCSRHRTVKCAALTIFHVHPKQTNLTLRHSFTSETRRPEAKEIKSRADYRQIPDGNTAELSSSRMVMALSNANLIYVGAARI</sequence>
<keyword evidence="2" id="KW-1185">Reference proteome</keyword>
<accession>A0A4Y2QY82</accession>
<dbReference type="AlphaFoldDB" id="A0A4Y2QY82"/>
<proteinExistence type="predicted"/>
<dbReference type="EMBL" id="BGPR01015184">
    <property type="protein sequence ID" value="GBN68323.1"/>
    <property type="molecule type" value="Genomic_DNA"/>
</dbReference>
<name>A0A4Y2QY82_ARAVE</name>
<evidence type="ECO:0000313" key="1">
    <source>
        <dbReference type="EMBL" id="GBN68323.1"/>
    </source>
</evidence>
<gene>
    <name evidence="1" type="ORF">AVEN_233447_1</name>
</gene>
<evidence type="ECO:0000313" key="2">
    <source>
        <dbReference type="Proteomes" id="UP000499080"/>
    </source>
</evidence>
<reference evidence="1 2" key="1">
    <citation type="journal article" date="2019" name="Sci. Rep.">
        <title>Orb-weaving spider Araneus ventricosus genome elucidates the spidroin gene catalogue.</title>
        <authorList>
            <person name="Kono N."/>
            <person name="Nakamura H."/>
            <person name="Ohtoshi R."/>
            <person name="Moran D.A.P."/>
            <person name="Shinohara A."/>
            <person name="Yoshida Y."/>
            <person name="Fujiwara M."/>
            <person name="Mori M."/>
            <person name="Tomita M."/>
            <person name="Arakawa K."/>
        </authorList>
    </citation>
    <scope>NUCLEOTIDE SEQUENCE [LARGE SCALE GENOMIC DNA]</scope>
</reference>
<protein>
    <submittedName>
        <fullName evidence="1">Uncharacterized protein</fullName>
    </submittedName>
</protein>
<dbReference type="Proteomes" id="UP000499080">
    <property type="component" value="Unassembled WGS sequence"/>
</dbReference>